<evidence type="ECO:0000313" key="5">
    <source>
        <dbReference type="EMBL" id="TQV99855.1"/>
    </source>
</evidence>
<protein>
    <submittedName>
        <fullName evidence="5">Ubiquitin-conjugating enzyme family protein</fullName>
    </submittedName>
</protein>
<feature type="domain" description="UBC core" evidence="3">
    <location>
        <begin position="16"/>
        <end position="168"/>
    </location>
</feature>
<dbReference type="Pfam" id="PF00179">
    <property type="entry name" value="UQ_con"/>
    <property type="match status" value="1"/>
</dbReference>
<feature type="region of interest" description="Disordered" evidence="2">
    <location>
        <begin position="188"/>
        <end position="226"/>
    </location>
</feature>
<feature type="compositionally biased region" description="Polar residues" evidence="2">
    <location>
        <begin position="209"/>
        <end position="223"/>
    </location>
</feature>
<dbReference type="PROSITE" id="PS50181">
    <property type="entry name" value="FBOX"/>
    <property type="match status" value="1"/>
</dbReference>
<dbReference type="AlphaFoldDB" id="A0A545W8Z8"/>
<dbReference type="EMBL" id="SPUK01000002">
    <property type="protein sequence ID" value="TQV99855.1"/>
    <property type="molecule type" value="Genomic_DNA"/>
</dbReference>
<reference evidence="5 6" key="1">
    <citation type="journal article" date="2019" name="Appl. Microbiol. Biotechnol.">
        <title>Genome sequence of Isaria javanica and comparative genome analysis insights into family S53 peptidase evolution in fungal entomopathogens.</title>
        <authorList>
            <person name="Lin R."/>
            <person name="Zhang X."/>
            <person name="Xin B."/>
            <person name="Zou M."/>
            <person name="Gao Y."/>
            <person name="Qin F."/>
            <person name="Hu Q."/>
            <person name="Xie B."/>
            <person name="Cheng X."/>
        </authorList>
    </citation>
    <scope>NUCLEOTIDE SEQUENCE [LARGE SCALE GENOMIC DNA]</scope>
    <source>
        <strain evidence="5 6">IJ1G</strain>
    </source>
</reference>
<evidence type="ECO:0000259" key="3">
    <source>
        <dbReference type="PROSITE" id="PS50127"/>
    </source>
</evidence>
<dbReference type="InterPro" id="IPR000608">
    <property type="entry name" value="UBC"/>
</dbReference>
<feature type="domain" description="F-box" evidence="4">
    <location>
        <begin position="233"/>
        <end position="279"/>
    </location>
</feature>
<dbReference type="InterPro" id="IPR016135">
    <property type="entry name" value="UBQ-conjugating_enzyme/RWD"/>
</dbReference>
<organism evidence="5 6">
    <name type="scientific">Cordyceps javanica</name>
    <dbReference type="NCBI Taxonomy" id="43265"/>
    <lineage>
        <taxon>Eukaryota</taxon>
        <taxon>Fungi</taxon>
        <taxon>Dikarya</taxon>
        <taxon>Ascomycota</taxon>
        <taxon>Pezizomycotina</taxon>
        <taxon>Sordariomycetes</taxon>
        <taxon>Hypocreomycetidae</taxon>
        <taxon>Hypocreales</taxon>
        <taxon>Cordycipitaceae</taxon>
        <taxon>Cordyceps</taxon>
    </lineage>
</organism>
<proteinExistence type="predicted"/>
<feature type="compositionally biased region" description="Basic residues" evidence="2">
    <location>
        <begin position="422"/>
        <end position="431"/>
    </location>
</feature>
<keyword evidence="1" id="KW-0833">Ubl conjugation pathway</keyword>
<dbReference type="OrthoDB" id="109543at2759"/>
<accession>A0A545W8Z8</accession>
<dbReference type="SMART" id="SM00212">
    <property type="entry name" value="UBCc"/>
    <property type="match status" value="1"/>
</dbReference>
<gene>
    <name evidence="5" type="ORF">IF1G_02070</name>
</gene>
<sequence length="751" mass="82866">MVLDYAHVLASTASPAAVETPMQSARRHRLLRDVAEMQQRPYPRIRLTPVDLTQACLVLTPEAYSPLHLTVLFGPEYPLQPPRITMQSRIRHPNVFGSYICASILNTTEGYTPAYTLKGICIQMLSFFNSDSVEQDHGGRRVSLLEYRKHGRVRSHECAGDDCRACRAVRTGVTHTCSHCGFGRADPNARPSSGSDNRGDGAQKAEVDNGSTAHTSPEASENGPSKKRFDLKKACIDSLPDEILLETLESVDFEDLVAFAQAWPRVRQLLEGYDLIRSRELQCFTTKYGYKQANLGVGIAFTPAGHVPRVDSEFDLVSHDAYEKLRVRRSVHGIPYQYWLPLPLARGHWLRVRDQAGVTLRLIAQRVVVVAAAAAANKPGRGPSGPGGAATAVAALFSFMNDIVVRLNLDLEDRQGSSGRGRGGRRRRRRRSLFDDDDDDSGGGWRHEDGGNRHEEKSTLRHASEKAIESYFHLFHLLVCLATGPGGVAVVAEANTMIRSFLRGRRGKRDVPNLGHLLTAMHISDVPVTDELRKAIITEAITRNVVWLLDGRGAGMAELAYLEDDAVSHYRLKKTFQGSRTSYRLLMFSELFRRAARPRAGAAASSAAAAAASSGPSLVQVRDALFARHGAPPDGAAAHLAAEVRRLRHIDAFPPFLAEMGLRAVPSARSFTAALRATVRGSVEARYSRDVPAHRVLSLRMHRDPEMDRRAALEKVWSGGSGWEYSARLAKEAADDVRSGRLTFFPERRRS</sequence>
<dbReference type="InterPro" id="IPR050113">
    <property type="entry name" value="Ub_conjugating_enzyme"/>
</dbReference>
<evidence type="ECO:0000256" key="2">
    <source>
        <dbReference type="SAM" id="MobiDB-lite"/>
    </source>
</evidence>
<dbReference type="Proteomes" id="UP000315783">
    <property type="component" value="Unassembled WGS sequence"/>
</dbReference>
<dbReference type="SUPFAM" id="SSF54495">
    <property type="entry name" value="UBC-like"/>
    <property type="match status" value="1"/>
</dbReference>
<keyword evidence="6" id="KW-1185">Reference proteome</keyword>
<evidence type="ECO:0000259" key="4">
    <source>
        <dbReference type="PROSITE" id="PS50181"/>
    </source>
</evidence>
<dbReference type="PROSITE" id="PS50127">
    <property type="entry name" value="UBC_2"/>
    <property type="match status" value="1"/>
</dbReference>
<dbReference type="InterPro" id="IPR001810">
    <property type="entry name" value="F-box_dom"/>
</dbReference>
<dbReference type="CDD" id="cd00195">
    <property type="entry name" value="UBCc_UEV"/>
    <property type="match status" value="1"/>
</dbReference>
<evidence type="ECO:0000256" key="1">
    <source>
        <dbReference type="ARBA" id="ARBA00022786"/>
    </source>
</evidence>
<dbReference type="PANTHER" id="PTHR24067">
    <property type="entry name" value="UBIQUITIN-CONJUGATING ENZYME E2"/>
    <property type="match status" value="1"/>
</dbReference>
<feature type="compositionally biased region" description="Basic and acidic residues" evidence="2">
    <location>
        <begin position="197"/>
        <end position="207"/>
    </location>
</feature>
<feature type="compositionally biased region" description="Basic and acidic residues" evidence="2">
    <location>
        <begin position="445"/>
        <end position="456"/>
    </location>
</feature>
<dbReference type="Gene3D" id="3.10.110.10">
    <property type="entry name" value="Ubiquitin Conjugating Enzyme"/>
    <property type="match status" value="1"/>
</dbReference>
<name>A0A545W8Z8_9HYPO</name>
<comment type="caution">
    <text evidence="5">The sequence shown here is derived from an EMBL/GenBank/DDBJ whole genome shotgun (WGS) entry which is preliminary data.</text>
</comment>
<dbReference type="STRING" id="43265.A0A545W8Z8"/>
<evidence type="ECO:0000313" key="6">
    <source>
        <dbReference type="Proteomes" id="UP000315783"/>
    </source>
</evidence>
<feature type="region of interest" description="Disordered" evidence="2">
    <location>
        <begin position="415"/>
        <end position="456"/>
    </location>
</feature>